<dbReference type="Pfam" id="PF00072">
    <property type="entry name" value="Response_reg"/>
    <property type="match status" value="1"/>
</dbReference>
<dbReference type="InterPro" id="IPR001789">
    <property type="entry name" value="Sig_transdc_resp-reg_receiver"/>
</dbReference>
<dbReference type="FunFam" id="3.30.565.10:FF:000010">
    <property type="entry name" value="Sensor histidine kinase RcsC"/>
    <property type="match status" value="1"/>
</dbReference>
<dbReference type="PANTHER" id="PTHR45339:SF1">
    <property type="entry name" value="HYBRID SIGNAL TRANSDUCTION HISTIDINE KINASE J"/>
    <property type="match status" value="1"/>
</dbReference>
<evidence type="ECO:0000259" key="7">
    <source>
        <dbReference type="PROSITE" id="PS50109"/>
    </source>
</evidence>
<keyword evidence="6" id="KW-1133">Transmembrane helix</keyword>
<dbReference type="InterPro" id="IPR036097">
    <property type="entry name" value="HisK_dim/P_sf"/>
</dbReference>
<dbReference type="EC" id="2.7.13.3" evidence="2"/>
<feature type="transmembrane region" description="Helical" evidence="6">
    <location>
        <begin position="122"/>
        <end position="140"/>
    </location>
</feature>
<evidence type="ECO:0000313" key="10">
    <source>
        <dbReference type="Proteomes" id="UP000094769"/>
    </source>
</evidence>
<dbReference type="EMBL" id="MARB01000026">
    <property type="protein sequence ID" value="ODJ86154.1"/>
    <property type="molecule type" value="Genomic_DNA"/>
</dbReference>
<proteinExistence type="predicted"/>
<keyword evidence="6" id="KW-0812">Transmembrane</keyword>
<evidence type="ECO:0000256" key="1">
    <source>
        <dbReference type="ARBA" id="ARBA00000085"/>
    </source>
</evidence>
<dbReference type="SUPFAM" id="SSF47384">
    <property type="entry name" value="Homodimeric domain of signal transducing histidine kinase"/>
    <property type="match status" value="1"/>
</dbReference>
<keyword evidence="9" id="KW-0808">Transferase</keyword>
<feature type="transmembrane region" description="Helical" evidence="6">
    <location>
        <begin position="90"/>
        <end position="116"/>
    </location>
</feature>
<feature type="transmembrane region" description="Helical" evidence="6">
    <location>
        <begin position="152"/>
        <end position="171"/>
    </location>
</feature>
<keyword evidence="6" id="KW-0472">Membrane</keyword>
<dbReference type="OrthoDB" id="9797243at2"/>
<dbReference type="SMART" id="SM00388">
    <property type="entry name" value="HisKA"/>
    <property type="match status" value="1"/>
</dbReference>
<feature type="modified residue" description="4-aspartylphosphate" evidence="5">
    <location>
        <position position="619"/>
    </location>
</feature>
<dbReference type="SUPFAM" id="SSF52172">
    <property type="entry name" value="CheY-like"/>
    <property type="match status" value="1"/>
</dbReference>
<evidence type="ECO:0000256" key="3">
    <source>
        <dbReference type="ARBA" id="ARBA00022553"/>
    </source>
</evidence>
<dbReference type="InterPro" id="IPR011006">
    <property type="entry name" value="CheY-like_superfamily"/>
</dbReference>
<dbReference type="Gene3D" id="3.40.50.2300">
    <property type="match status" value="1"/>
</dbReference>
<dbReference type="SMART" id="SM00387">
    <property type="entry name" value="HATPase_c"/>
    <property type="match status" value="1"/>
</dbReference>
<comment type="caution">
    <text evidence="9">The sequence shown here is derived from an EMBL/GenBank/DDBJ whole genome shotgun (WGS) entry which is preliminary data.</text>
</comment>
<dbReference type="Pfam" id="PF02518">
    <property type="entry name" value="HATPase_c"/>
    <property type="match status" value="1"/>
</dbReference>
<dbReference type="PROSITE" id="PS50109">
    <property type="entry name" value="HIS_KIN"/>
    <property type="match status" value="1"/>
</dbReference>
<dbReference type="InterPro" id="IPR005467">
    <property type="entry name" value="His_kinase_dom"/>
</dbReference>
<dbReference type="InterPro" id="IPR003661">
    <property type="entry name" value="HisK_dim/P_dom"/>
</dbReference>
<dbReference type="InterPro" id="IPR036890">
    <property type="entry name" value="HATPase_C_sf"/>
</dbReference>
<dbReference type="InterPro" id="IPR004358">
    <property type="entry name" value="Sig_transdc_His_kin-like_C"/>
</dbReference>
<evidence type="ECO:0000259" key="8">
    <source>
        <dbReference type="PROSITE" id="PS50110"/>
    </source>
</evidence>
<dbReference type="CDD" id="cd16922">
    <property type="entry name" value="HATPase_EvgS-ArcB-TorS-like"/>
    <property type="match status" value="1"/>
</dbReference>
<dbReference type="AlphaFoldDB" id="A0A7Z1AEK2"/>
<dbReference type="GO" id="GO:0000155">
    <property type="term" value="F:phosphorelay sensor kinase activity"/>
    <property type="evidence" value="ECO:0007669"/>
    <property type="project" value="InterPro"/>
</dbReference>
<evidence type="ECO:0000256" key="5">
    <source>
        <dbReference type="PROSITE-ProRule" id="PRU00169"/>
    </source>
</evidence>
<keyword evidence="4" id="KW-0902">Two-component regulatory system</keyword>
<dbReference type="Pfam" id="PF00512">
    <property type="entry name" value="HisKA"/>
    <property type="match status" value="1"/>
</dbReference>
<name>A0A7Z1AEK2_9GAMM</name>
<dbReference type="CDD" id="cd17546">
    <property type="entry name" value="REC_hyHK_CKI1_RcsC-like"/>
    <property type="match status" value="1"/>
</dbReference>
<dbReference type="SUPFAM" id="SSF55874">
    <property type="entry name" value="ATPase domain of HSP90 chaperone/DNA topoisomerase II/histidine kinase"/>
    <property type="match status" value="1"/>
</dbReference>
<dbReference type="PANTHER" id="PTHR45339">
    <property type="entry name" value="HYBRID SIGNAL TRANSDUCTION HISTIDINE KINASE J"/>
    <property type="match status" value="1"/>
</dbReference>
<feature type="transmembrane region" description="Helical" evidence="6">
    <location>
        <begin position="21"/>
        <end position="38"/>
    </location>
</feature>
<dbReference type="Proteomes" id="UP000094769">
    <property type="component" value="Unassembled WGS sequence"/>
</dbReference>
<accession>A0A7Z1AEK2</accession>
<dbReference type="PROSITE" id="PS50110">
    <property type="entry name" value="RESPONSE_REGULATORY"/>
    <property type="match status" value="1"/>
</dbReference>
<dbReference type="Gene3D" id="3.30.565.10">
    <property type="entry name" value="Histidine kinase-like ATPase, C-terminal domain"/>
    <property type="match status" value="1"/>
</dbReference>
<feature type="domain" description="Histidine kinase" evidence="7">
    <location>
        <begin position="194"/>
        <end position="415"/>
    </location>
</feature>
<dbReference type="SMART" id="SM00448">
    <property type="entry name" value="REC"/>
    <property type="match status" value="1"/>
</dbReference>
<reference evidence="9 10" key="1">
    <citation type="submission" date="2016-06" db="EMBL/GenBank/DDBJ databases">
        <title>Genome sequence of endosymbiont of Candidatus Endolucinida thiodiazotropha.</title>
        <authorList>
            <person name="Poehlein A."/>
            <person name="Koenig S."/>
            <person name="Heiden S.E."/>
            <person name="Thuermer A."/>
            <person name="Voget S."/>
            <person name="Daniel R."/>
            <person name="Markert S."/>
            <person name="Gros O."/>
            <person name="Schweder T."/>
        </authorList>
    </citation>
    <scope>NUCLEOTIDE SEQUENCE [LARGE SCALE GENOMIC DNA]</scope>
    <source>
        <strain evidence="9 10">COS</strain>
    </source>
</reference>
<feature type="domain" description="Response regulatory" evidence="8">
    <location>
        <begin position="570"/>
        <end position="687"/>
    </location>
</feature>
<evidence type="ECO:0000256" key="2">
    <source>
        <dbReference type="ARBA" id="ARBA00012438"/>
    </source>
</evidence>
<dbReference type="Gene3D" id="1.10.287.130">
    <property type="match status" value="1"/>
</dbReference>
<gene>
    <name evidence="9" type="primary">rpfC_4</name>
    <name evidence="9" type="ORF">CODIS_35870</name>
</gene>
<feature type="transmembrane region" description="Helical" evidence="6">
    <location>
        <begin position="50"/>
        <end position="70"/>
    </location>
</feature>
<dbReference type="CDD" id="cd00082">
    <property type="entry name" value="HisKA"/>
    <property type="match status" value="1"/>
</dbReference>
<keyword evidence="3 5" id="KW-0597">Phosphoprotein</keyword>
<evidence type="ECO:0000313" key="9">
    <source>
        <dbReference type="EMBL" id="ODJ86154.1"/>
    </source>
</evidence>
<protein>
    <recommendedName>
        <fullName evidence="2">histidine kinase</fullName>
        <ecNumber evidence="2">2.7.13.3</ecNumber>
    </recommendedName>
</protein>
<evidence type="ECO:0000256" key="4">
    <source>
        <dbReference type="ARBA" id="ARBA00023012"/>
    </source>
</evidence>
<keyword evidence="10" id="KW-1185">Reference proteome</keyword>
<comment type="catalytic activity">
    <reaction evidence="1">
        <text>ATP + protein L-histidine = ADP + protein N-phospho-L-histidine.</text>
        <dbReference type="EC" id="2.7.13.3"/>
    </reaction>
</comment>
<evidence type="ECO:0000256" key="6">
    <source>
        <dbReference type="SAM" id="Phobius"/>
    </source>
</evidence>
<organism evidence="9 10">
    <name type="scientific">Candidatus Thiodiazotropha endolucinida</name>
    <dbReference type="NCBI Taxonomy" id="1655433"/>
    <lineage>
        <taxon>Bacteria</taxon>
        <taxon>Pseudomonadati</taxon>
        <taxon>Pseudomonadota</taxon>
        <taxon>Gammaproteobacteria</taxon>
        <taxon>Chromatiales</taxon>
        <taxon>Sedimenticolaceae</taxon>
        <taxon>Candidatus Thiodiazotropha</taxon>
    </lineage>
</organism>
<dbReference type="PRINTS" id="PR00344">
    <property type="entry name" value="BCTRLSENSOR"/>
</dbReference>
<dbReference type="InterPro" id="IPR003594">
    <property type="entry name" value="HATPase_dom"/>
</dbReference>
<sequence length="702" mass="78411">MLGSSHDSEYSPNTRQELHQGVVRLIFITLFTTYIFILKSTLVPDNVGNPQLYASAGYTLFSIVILLSFIPWPSPSRLRRLYTLFGDNAIVFYGLYTMGEYGTPLFAIMLLITVGYGVRFGLPYLYAATALSNIGFFIAIRTAEFWLNLKFLSYSLLATNIIIPVFVAYLLRNLLVAKKQAQAANEAKSQFIANMSHEIRTPLTGIIGVSELMLRQPQSKGTKKNISIIESASKHLLSILNDILDFSKIEAGHLRINNIPFDLHALIIFVRNSYLASAHGKSLKFNMEVSADIPRHVIGDQTRLRQVLMNLISNAIRFTNTGEITLKISEISGQDNNHLIHFEVSDTGVGISQDQLKVIFDRFTQLDNSDARATGGTGLGMAIAYDLVDLMGSKLSVESQPGIGSRFFFDLALQEVNEEEFEVKEKVTATIITNSVEFSEIAGQHLSDKQIDFSLMHEHSEIVEFITDHQSKTPLPVVIFDESCLLHDTTGDFYQLLVNPVISHSTILVRDDRKSMGELFKIHNAAIIVDDINHSRQLHNAINYVNCLKADSVSSFASIGNVMPANRNLRLLIAEDSSINRYLIDETLKRAGYDVYMHESGESALDQLLKDPVDMAILDMQMPVVTGIDIVKQVRKSKTVNRTVPIIILTANKTREARKKSIDAGANAFLTKPIDTSQFMRTIQDLLHETSRHDEVSSIQSS</sequence>